<dbReference type="Proteomes" id="UP000032049">
    <property type="component" value="Unassembled WGS sequence"/>
</dbReference>
<comment type="caution">
    <text evidence="7">The sequence shown here is derived from an EMBL/GenBank/DDBJ whole genome shotgun (WGS) entry which is preliminary data.</text>
</comment>
<dbReference type="AlphaFoldDB" id="A0A0D0FQA3"/>
<dbReference type="InterPro" id="IPR000589">
    <property type="entry name" value="Ribosomal_uS15"/>
</dbReference>
<protein>
    <recommendedName>
        <fullName evidence="4">Small ribosomal subunit protein uS15</fullName>
    </recommendedName>
</protein>
<dbReference type="InterPro" id="IPR005290">
    <property type="entry name" value="Ribosomal_uS15_bac-type"/>
</dbReference>
<comment type="function">
    <text evidence="4 6">One of the primary rRNA binding proteins, it binds directly to 16S rRNA where it helps nucleate assembly of the platform of the 30S subunit by binding and bridging several RNA helices of the 16S rRNA.</text>
</comment>
<gene>
    <name evidence="4" type="primary">rpsO</name>
    <name evidence="7" type="ORF">TH53_25305</name>
</gene>
<keyword evidence="4 6" id="KW-0699">rRNA-binding</keyword>
<keyword evidence="4 6" id="KW-0694">RNA-binding</keyword>
<dbReference type="NCBIfam" id="TIGR00952">
    <property type="entry name" value="S15_bact"/>
    <property type="match status" value="1"/>
</dbReference>
<dbReference type="PANTHER" id="PTHR23321:SF26">
    <property type="entry name" value="SMALL RIBOSOMAL SUBUNIT PROTEIN US15M"/>
    <property type="match status" value="1"/>
</dbReference>
<dbReference type="HAMAP" id="MF_01343_B">
    <property type="entry name" value="Ribosomal_uS15_B"/>
    <property type="match status" value="1"/>
</dbReference>
<dbReference type="Gene3D" id="1.10.287.10">
    <property type="entry name" value="S15/NS1, RNA-binding"/>
    <property type="match status" value="1"/>
</dbReference>
<dbReference type="GO" id="GO:0022627">
    <property type="term" value="C:cytosolic small ribosomal subunit"/>
    <property type="evidence" value="ECO:0007669"/>
    <property type="project" value="TreeGrafter"/>
</dbReference>
<dbReference type="PROSITE" id="PS00362">
    <property type="entry name" value="RIBOSOMAL_S15"/>
    <property type="match status" value="1"/>
</dbReference>
<reference evidence="7 8" key="1">
    <citation type="submission" date="2015-01" db="EMBL/GenBank/DDBJ databases">
        <title>Draft genome sequence of Pedobacter sp. NL19 isolated from sludge of an effluent treatment pond in an abandoned uranium mine.</title>
        <authorList>
            <person name="Santos T."/>
            <person name="Caetano T."/>
            <person name="Covas C."/>
            <person name="Cruz A."/>
            <person name="Mendo S."/>
        </authorList>
    </citation>
    <scope>NUCLEOTIDE SEQUENCE [LARGE SCALE GENOMIC DNA]</scope>
    <source>
        <strain evidence="7 8">NL19</strain>
    </source>
</reference>
<dbReference type="STRING" id="1503925.TH53_25305"/>
<comment type="subunit">
    <text evidence="3 4">Part of the 30S ribosomal subunit. Forms a bridge to the 50S subunit in the 70S ribosome, contacting the 23S rRNA.</text>
</comment>
<keyword evidence="1 4" id="KW-0689">Ribosomal protein</keyword>
<proteinExistence type="inferred from homology"/>
<dbReference type="SMART" id="SM01387">
    <property type="entry name" value="Ribosomal_S15"/>
    <property type="match status" value="1"/>
</dbReference>
<name>A0A0D0FQA3_9SPHI</name>
<comment type="similarity">
    <text evidence="4 5">Belongs to the universal ribosomal protein uS15 family.</text>
</comment>
<organism evidence="7 8">
    <name type="scientific">Pedobacter lusitanus</name>
    <dbReference type="NCBI Taxonomy" id="1503925"/>
    <lineage>
        <taxon>Bacteria</taxon>
        <taxon>Pseudomonadati</taxon>
        <taxon>Bacteroidota</taxon>
        <taxon>Sphingobacteriia</taxon>
        <taxon>Sphingobacteriales</taxon>
        <taxon>Sphingobacteriaceae</taxon>
        <taxon>Pedobacter</taxon>
    </lineage>
</organism>
<evidence type="ECO:0000256" key="4">
    <source>
        <dbReference type="HAMAP-Rule" id="MF_01343"/>
    </source>
</evidence>
<evidence type="ECO:0000256" key="3">
    <source>
        <dbReference type="ARBA" id="ARBA00064542"/>
    </source>
</evidence>
<dbReference type="GO" id="GO:0019843">
    <property type="term" value="F:rRNA binding"/>
    <property type="evidence" value="ECO:0007669"/>
    <property type="project" value="UniProtKB-UniRule"/>
</dbReference>
<dbReference type="CDD" id="cd00353">
    <property type="entry name" value="Ribosomal_S15p_S13e"/>
    <property type="match status" value="1"/>
</dbReference>
<sequence length="101" mass="11593">MYLSKEVKADIFKKHGEVETNTGSAEGQVALFTYRIAHLTEHLKKNRKDFSTQLSLQKLVGKRRGILAYLFKKDINRYRAIIKSLGLRDIIKPLGSTRDSK</sequence>
<dbReference type="RefSeq" id="WP_041887075.1">
    <property type="nucleotide sequence ID" value="NZ_CP157278.1"/>
</dbReference>
<keyword evidence="2 4" id="KW-0687">Ribonucleoprotein</keyword>
<dbReference type="InterPro" id="IPR009068">
    <property type="entry name" value="uS15_NS1_RNA-bd_sf"/>
</dbReference>
<dbReference type="OrthoDB" id="9799262at2"/>
<evidence type="ECO:0000256" key="1">
    <source>
        <dbReference type="ARBA" id="ARBA00022980"/>
    </source>
</evidence>
<dbReference type="PANTHER" id="PTHR23321">
    <property type="entry name" value="RIBOSOMAL PROTEIN S15, BACTERIAL AND ORGANELLAR"/>
    <property type="match status" value="1"/>
</dbReference>
<dbReference type="GO" id="GO:0006412">
    <property type="term" value="P:translation"/>
    <property type="evidence" value="ECO:0007669"/>
    <property type="project" value="UniProtKB-UniRule"/>
</dbReference>
<dbReference type="EMBL" id="JXRA01000152">
    <property type="protein sequence ID" value="KIO74644.1"/>
    <property type="molecule type" value="Genomic_DNA"/>
</dbReference>
<comment type="function">
    <text evidence="4">Forms an intersubunit bridge (bridge B4) with the 23S rRNA of the 50S subunit in the ribosome.</text>
</comment>
<evidence type="ECO:0000256" key="2">
    <source>
        <dbReference type="ARBA" id="ARBA00023274"/>
    </source>
</evidence>
<dbReference type="Gene3D" id="6.10.250.3130">
    <property type="match status" value="1"/>
</dbReference>
<dbReference type="SUPFAM" id="SSF47060">
    <property type="entry name" value="S15/NS1 RNA-binding domain"/>
    <property type="match status" value="1"/>
</dbReference>
<evidence type="ECO:0000313" key="8">
    <source>
        <dbReference type="Proteomes" id="UP000032049"/>
    </source>
</evidence>
<keyword evidence="8" id="KW-1185">Reference proteome</keyword>
<dbReference type="Pfam" id="PF00312">
    <property type="entry name" value="Ribosomal_S15"/>
    <property type="match status" value="1"/>
</dbReference>
<evidence type="ECO:0000313" key="7">
    <source>
        <dbReference type="EMBL" id="KIO74644.1"/>
    </source>
</evidence>
<evidence type="ECO:0000256" key="5">
    <source>
        <dbReference type="RuleBase" id="RU003919"/>
    </source>
</evidence>
<dbReference type="FunFam" id="1.10.287.10:FF:000002">
    <property type="entry name" value="30S ribosomal protein S15"/>
    <property type="match status" value="1"/>
</dbReference>
<evidence type="ECO:0000256" key="6">
    <source>
        <dbReference type="RuleBase" id="RU004524"/>
    </source>
</evidence>
<dbReference type="GO" id="GO:0003735">
    <property type="term" value="F:structural constituent of ribosome"/>
    <property type="evidence" value="ECO:0007669"/>
    <property type="project" value="InterPro"/>
</dbReference>
<accession>A0A0D0FQA3</accession>